<evidence type="ECO:0000313" key="2">
    <source>
        <dbReference type="Proteomes" id="UP001500929"/>
    </source>
</evidence>
<dbReference type="EMBL" id="BAAAQY010000014">
    <property type="protein sequence ID" value="GAA2248435.1"/>
    <property type="molecule type" value="Genomic_DNA"/>
</dbReference>
<evidence type="ECO:0000313" key="1">
    <source>
        <dbReference type="EMBL" id="GAA2248435.1"/>
    </source>
</evidence>
<reference evidence="2" key="1">
    <citation type="journal article" date="2019" name="Int. J. Syst. Evol. Microbiol.">
        <title>The Global Catalogue of Microorganisms (GCM) 10K type strain sequencing project: providing services to taxonomists for standard genome sequencing and annotation.</title>
        <authorList>
            <consortium name="The Broad Institute Genomics Platform"/>
            <consortium name="The Broad Institute Genome Sequencing Center for Infectious Disease"/>
            <person name="Wu L."/>
            <person name="Ma J."/>
        </authorList>
    </citation>
    <scope>NUCLEOTIDE SEQUENCE [LARGE SCALE GENOMIC DNA]</scope>
    <source>
        <strain evidence="2">JCM 16117</strain>
    </source>
</reference>
<protein>
    <submittedName>
        <fullName evidence="1">Uncharacterized protein</fullName>
    </submittedName>
</protein>
<comment type="caution">
    <text evidence="1">The sequence shown here is derived from an EMBL/GenBank/DDBJ whole genome shotgun (WGS) entry which is preliminary data.</text>
</comment>
<proteinExistence type="predicted"/>
<dbReference type="RefSeq" id="WP_259481493.1">
    <property type="nucleotide sequence ID" value="NZ_BAAAQY010000014.1"/>
</dbReference>
<keyword evidence="2" id="KW-1185">Reference proteome</keyword>
<organism evidence="1 2">
    <name type="scientific">Herbiconiux moechotypicola</name>
    <dbReference type="NCBI Taxonomy" id="637393"/>
    <lineage>
        <taxon>Bacteria</taxon>
        <taxon>Bacillati</taxon>
        <taxon>Actinomycetota</taxon>
        <taxon>Actinomycetes</taxon>
        <taxon>Micrococcales</taxon>
        <taxon>Microbacteriaceae</taxon>
        <taxon>Herbiconiux</taxon>
    </lineage>
</organism>
<accession>A0ABP5R0B1</accession>
<sequence>MFDPERRSTVDIDAQLSPRLAVLGEAAAIGARHGWPDDWLNDAAAQFIPAGFGARDPEWQTVYDDGRCTIAVGSAEMLLAMKLLAAQRRGMREFRDLAVLLDASGVMTVEAAEELFDGFYPGDGLTPRTIAIVEDALASGHVGTRLPVPPLG</sequence>
<dbReference type="Proteomes" id="UP001500929">
    <property type="component" value="Unassembled WGS sequence"/>
</dbReference>
<name>A0ABP5R0B1_9MICO</name>
<gene>
    <name evidence="1" type="ORF">GCM10009851_37310</name>
</gene>